<dbReference type="AlphaFoldDB" id="A0A1F8F3U5"/>
<accession>A0A1F8F3U5</accession>
<comment type="caution">
    <text evidence="1">The sequence shown here is derived from an EMBL/GenBank/DDBJ whole genome shotgun (WGS) entry which is preliminary data.</text>
</comment>
<sequence>METMKNLKKYIAIGIFVAVGLLATGQVQAYFYQPQPRAYNPYSYNYGYSYGYGRYDTVTPMIQSHINFVSNFTYIPAPIHPYFFTHYYNPFRW</sequence>
<protein>
    <submittedName>
        <fullName evidence="1">Uncharacterized protein</fullName>
    </submittedName>
</protein>
<dbReference type="EMBL" id="MGJM01000007">
    <property type="protein sequence ID" value="OGN06939.1"/>
    <property type="molecule type" value="Genomic_DNA"/>
</dbReference>
<evidence type="ECO:0000313" key="1">
    <source>
        <dbReference type="EMBL" id="OGN06939.1"/>
    </source>
</evidence>
<dbReference type="Proteomes" id="UP000177605">
    <property type="component" value="Unassembled WGS sequence"/>
</dbReference>
<proteinExistence type="predicted"/>
<gene>
    <name evidence="1" type="ORF">A2669_01730</name>
</gene>
<evidence type="ECO:0000313" key="2">
    <source>
        <dbReference type="Proteomes" id="UP000177605"/>
    </source>
</evidence>
<organism evidence="1 2">
    <name type="scientific">Candidatus Yanofskybacteria bacterium RIFCSPHIGHO2_01_FULL_48_25b</name>
    <dbReference type="NCBI Taxonomy" id="1802672"/>
    <lineage>
        <taxon>Bacteria</taxon>
        <taxon>Candidatus Yanofskyibacteriota</taxon>
    </lineage>
</organism>
<reference evidence="1 2" key="1">
    <citation type="journal article" date="2016" name="Nat. Commun.">
        <title>Thousands of microbial genomes shed light on interconnected biogeochemical processes in an aquifer system.</title>
        <authorList>
            <person name="Anantharaman K."/>
            <person name="Brown C.T."/>
            <person name="Hug L.A."/>
            <person name="Sharon I."/>
            <person name="Castelle C.J."/>
            <person name="Probst A.J."/>
            <person name="Thomas B.C."/>
            <person name="Singh A."/>
            <person name="Wilkins M.J."/>
            <person name="Karaoz U."/>
            <person name="Brodie E.L."/>
            <person name="Williams K.H."/>
            <person name="Hubbard S.S."/>
            <person name="Banfield J.F."/>
        </authorList>
    </citation>
    <scope>NUCLEOTIDE SEQUENCE [LARGE SCALE GENOMIC DNA]</scope>
</reference>
<name>A0A1F8F3U5_9BACT</name>